<dbReference type="Proteomes" id="UP001293593">
    <property type="component" value="Unassembled WGS sequence"/>
</dbReference>
<accession>A0AAE1M9W3</accession>
<evidence type="ECO:0000313" key="1">
    <source>
        <dbReference type="EMBL" id="KAK4257830.1"/>
    </source>
</evidence>
<dbReference type="EMBL" id="JAWXYG010000012">
    <property type="protein sequence ID" value="KAK4257830.1"/>
    <property type="molecule type" value="Genomic_DNA"/>
</dbReference>
<name>A0AAE1M9W3_9FABA</name>
<dbReference type="AlphaFoldDB" id="A0AAE1M9W3"/>
<protein>
    <submittedName>
        <fullName evidence="1">Uncharacterized protein</fullName>
    </submittedName>
</protein>
<reference evidence="1" key="1">
    <citation type="submission" date="2023-10" db="EMBL/GenBank/DDBJ databases">
        <title>Chromosome-level genome of the transformable northern wattle, Acacia crassicarpa.</title>
        <authorList>
            <person name="Massaro I."/>
            <person name="Sinha N.R."/>
            <person name="Poethig S."/>
            <person name="Leichty A.R."/>
        </authorList>
    </citation>
    <scope>NUCLEOTIDE SEQUENCE</scope>
    <source>
        <strain evidence="1">Acra3RX</strain>
        <tissue evidence="1">Leaf</tissue>
    </source>
</reference>
<evidence type="ECO:0000313" key="2">
    <source>
        <dbReference type="Proteomes" id="UP001293593"/>
    </source>
</evidence>
<comment type="caution">
    <text evidence="1">The sequence shown here is derived from an EMBL/GenBank/DDBJ whole genome shotgun (WGS) entry which is preliminary data.</text>
</comment>
<proteinExistence type="predicted"/>
<sequence length="83" mass="9632">MEFDQMICPLNELLVLNRKDRPAHGVVRHDDLHVRELHHRSAPVTPKNCLVHFRLQVTMTREISSTLCLHICKKNCIVGAWIP</sequence>
<gene>
    <name evidence="1" type="ORF">QN277_007366</name>
</gene>
<organism evidence="1 2">
    <name type="scientific">Acacia crassicarpa</name>
    <name type="common">northern wattle</name>
    <dbReference type="NCBI Taxonomy" id="499986"/>
    <lineage>
        <taxon>Eukaryota</taxon>
        <taxon>Viridiplantae</taxon>
        <taxon>Streptophyta</taxon>
        <taxon>Embryophyta</taxon>
        <taxon>Tracheophyta</taxon>
        <taxon>Spermatophyta</taxon>
        <taxon>Magnoliopsida</taxon>
        <taxon>eudicotyledons</taxon>
        <taxon>Gunneridae</taxon>
        <taxon>Pentapetalae</taxon>
        <taxon>rosids</taxon>
        <taxon>fabids</taxon>
        <taxon>Fabales</taxon>
        <taxon>Fabaceae</taxon>
        <taxon>Caesalpinioideae</taxon>
        <taxon>mimosoid clade</taxon>
        <taxon>Acacieae</taxon>
        <taxon>Acacia</taxon>
    </lineage>
</organism>
<keyword evidence="2" id="KW-1185">Reference proteome</keyword>